<comment type="function">
    <text evidence="7">Transcriptional regulator that specifically binds 5'-GATA-3' or 5'-GAT-3' motifs within gene promoters.</text>
</comment>
<dbReference type="Pfam" id="PF00320">
    <property type="entry name" value="GATA"/>
    <property type="match status" value="1"/>
</dbReference>
<comment type="similarity">
    <text evidence="6">Belongs to the type IV zinc-finger family. Class B subfamily.</text>
</comment>
<dbReference type="OrthoDB" id="2162994at2759"/>
<dbReference type="GO" id="GO:0008270">
    <property type="term" value="F:zinc ion binding"/>
    <property type="evidence" value="ECO:0007669"/>
    <property type="project" value="UniProtKB-KW"/>
</dbReference>
<feature type="region of interest" description="Disordered" evidence="9">
    <location>
        <begin position="185"/>
        <end position="206"/>
    </location>
</feature>
<dbReference type="GO" id="GO:0006355">
    <property type="term" value="P:regulation of DNA-templated transcription"/>
    <property type="evidence" value="ECO:0007669"/>
    <property type="project" value="InterPro"/>
</dbReference>
<keyword evidence="5" id="KW-0804">Transcription</keyword>
<feature type="compositionally biased region" description="Basic and acidic residues" evidence="9">
    <location>
        <begin position="135"/>
        <end position="147"/>
    </location>
</feature>
<evidence type="ECO:0000313" key="11">
    <source>
        <dbReference type="EMBL" id="KAG8098848.1"/>
    </source>
</evidence>
<feature type="compositionally biased region" description="Basic and acidic residues" evidence="9">
    <location>
        <begin position="191"/>
        <end position="206"/>
    </location>
</feature>
<evidence type="ECO:0000256" key="4">
    <source>
        <dbReference type="ARBA" id="ARBA00023015"/>
    </source>
</evidence>
<keyword evidence="1" id="KW-0479">Metal-binding</keyword>
<dbReference type="PANTHER" id="PTHR47172:SF28">
    <property type="entry name" value="EXPRESSED PROTEIN"/>
    <property type="match status" value="1"/>
</dbReference>
<keyword evidence="12" id="KW-1185">Reference proteome</keyword>
<evidence type="ECO:0000256" key="2">
    <source>
        <dbReference type="ARBA" id="ARBA00022771"/>
    </source>
</evidence>
<accession>A0A8J6C3U4</accession>
<name>A0A8J6C3U4_ZIZPA</name>
<feature type="compositionally biased region" description="Basic and acidic residues" evidence="9">
    <location>
        <begin position="75"/>
        <end position="84"/>
    </location>
</feature>
<reference evidence="11" key="2">
    <citation type="submission" date="2021-02" db="EMBL/GenBank/DDBJ databases">
        <authorList>
            <person name="Kimball J.A."/>
            <person name="Haas M.W."/>
            <person name="Macchietto M."/>
            <person name="Kono T."/>
            <person name="Duquette J."/>
            <person name="Shao M."/>
        </authorList>
    </citation>
    <scope>NUCLEOTIDE SEQUENCE</scope>
    <source>
        <tissue evidence="11">Fresh leaf tissue</tissue>
    </source>
</reference>
<dbReference type="PROSITE" id="PS50114">
    <property type="entry name" value="GATA_ZN_FINGER_2"/>
    <property type="match status" value="1"/>
</dbReference>
<feature type="domain" description="GATA-type" evidence="10">
    <location>
        <begin position="141"/>
        <end position="177"/>
    </location>
</feature>
<evidence type="ECO:0000256" key="6">
    <source>
        <dbReference type="ARBA" id="ARBA00024019"/>
    </source>
</evidence>
<keyword evidence="4" id="KW-0805">Transcription regulation</keyword>
<dbReference type="Proteomes" id="UP000729402">
    <property type="component" value="Unassembled WGS sequence"/>
</dbReference>
<evidence type="ECO:0000256" key="9">
    <source>
        <dbReference type="SAM" id="MobiDB-lite"/>
    </source>
</evidence>
<dbReference type="EMBL" id="JAAALK010000079">
    <property type="protein sequence ID" value="KAG8098848.1"/>
    <property type="molecule type" value="Genomic_DNA"/>
</dbReference>
<evidence type="ECO:0000256" key="1">
    <source>
        <dbReference type="ARBA" id="ARBA00022723"/>
    </source>
</evidence>
<evidence type="ECO:0000256" key="7">
    <source>
        <dbReference type="ARBA" id="ARBA00037539"/>
    </source>
</evidence>
<sequence length="256" mass="28711">MLFPVKGKGRTQVFSNLHQVAAVIPIVERNGEHGREAAVAFSLRRDERDCIDLERNEVARLLRWIPAAEICGPIERSREPEQQPRRRGSATVERRSGDEWEADEEGSAASVVLDPPILAPEMDSSVEKGSGSIDPDERTASGEPKACTDCHTTKTPLWRGGPSGPKSLCNACGIRYRKKRREALGLDAGEGAERPEKKKSKREREREEVTVELRVVGFDKDVVFKQRRRMRRRRRLGEEEKAAILLMALSSGVIYA</sequence>
<keyword evidence="2 8" id="KW-0863">Zinc-finger</keyword>
<dbReference type="GO" id="GO:0043565">
    <property type="term" value="F:sequence-specific DNA binding"/>
    <property type="evidence" value="ECO:0007669"/>
    <property type="project" value="InterPro"/>
</dbReference>
<reference evidence="11" key="1">
    <citation type="journal article" date="2021" name="bioRxiv">
        <title>Whole Genome Assembly and Annotation of Northern Wild Rice, Zizania palustris L., Supports a Whole Genome Duplication in the Zizania Genus.</title>
        <authorList>
            <person name="Haas M."/>
            <person name="Kono T."/>
            <person name="Macchietto M."/>
            <person name="Millas R."/>
            <person name="McGilp L."/>
            <person name="Shao M."/>
            <person name="Duquette J."/>
            <person name="Hirsch C.N."/>
            <person name="Kimball J."/>
        </authorList>
    </citation>
    <scope>NUCLEOTIDE SEQUENCE</scope>
    <source>
        <tissue evidence="11">Fresh leaf tissue</tissue>
    </source>
</reference>
<evidence type="ECO:0000256" key="8">
    <source>
        <dbReference type="PROSITE-ProRule" id="PRU00094"/>
    </source>
</evidence>
<dbReference type="AlphaFoldDB" id="A0A8J6C3U4"/>
<feature type="region of interest" description="Disordered" evidence="9">
    <location>
        <begin position="75"/>
        <end position="147"/>
    </location>
</feature>
<evidence type="ECO:0000256" key="5">
    <source>
        <dbReference type="ARBA" id="ARBA00023163"/>
    </source>
</evidence>
<dbReference type="PROSITE" id="PS00344">
    <property type="entry name" value="GATA_ZN_FINGER_1"/>
    <property type="match status" value="1"/>
</dbReference>
<evidence type="ECO:0000256" key="3">
    <source>
        <dbReference type="ARBA" id="ARBA00022833"/>
    </source>
</evidence>
<protein>
    <recommendedName>
        <fullName evidence="10">GATA-type domain-containing protein</fullName>
    </recommendedName>
</protein>
<comment type="caution">
    <text evidence="11">The sequence shown here is derived from an EMBL/GenBank/DDBJ whole genome shotgun (WGS) entry which is preliminary data.</text>
</comment>
<keyword evidence="3" id="KW-0862">Zinc</keyword>
<dbReference type="SMART" id="SM00401">
    <property type="entry name" value="ZnF_GATA"/>
    <property type="match status" value="1"/>
</dbReference>
<dbReference type="CDD" id="cd00202">
    <property type="entry name" value="ZnF_GATA"/>
    <property type="match status" value="1"/>
</dbReference>
<evidence type="ECO:0000313" key="12">
    <source>
        <dbReference type="Proteomes" id="UP000729402"/>
    </source>
</evidence>
<evidence type="ECO:0000259" key="10">
    <source>
        <dbReference type="PROSITE" id="PS50114"/>
    </source>
</evidence>
<dbReference type="InterPro" id="IPR000679">
    <property type="entry name" value="Znf_GATA"/>
</dbReference>
<proteinExistence type="inferred from homology"/>
<gene>
    <name evidence="11" type="ORF">GUJ93_ZPchr0013g37525</name>
</gene>
<dbReference type="PANTHER" id="PTHR47172">
    <property type="entry name" value="OS01G0976800 PROTEIN"/>
    <property type="match status" value="1"/>
</dbReference>
<organism evidence="11 12">
    <name type="scientific">Zizania palustris</name>
    <name type="common">Northern wild rice</name>
    <dbReference type="NCBI Taxonomy" id="103762"/>
    <lineage>
        <taxon>Eukaryota</taxon>
        <taxon>Viridiplantae</taxon>
        <taxon>Streptophyta</taxon>
        <taxon>Embryophyta</taxon>
        <taxon>Tracheophyta</taxon>
        <taxon>Spermatophyta</taxon>
        <taxon>Magnoliopsida</taxon>
        <taxon>Liliopsida</taxon>
        <taxon>Poales</taxon>
        <taxon>Poaceae</taxon>
        <taxon>BOP clade</taxon>
        <taxon>Oryzoideae</taxon>
        <taxon>Oryzeae</taxon>
        <taxon>Zizaniinae</taxon>
        <taxon>Zizania</taxon>
    </lineage>
</organism>